<keyword evidence="2" id="KW-1133">Transmembrane helix</keyword>
<keyword evidence="5" id="KW-1185">Reference proteome</keyword>
<feature type="chain" id="PRO_5003468612" evidence="3">
    <location>
        <begin position="20"/>
        <end position="364"/>
    </location>
</feature>
<reference evidence="4 5" key="1">
    <citation type="journal article" date="2011" name="PLoS Pathog.">
        <title>Endophytic Life Strategies Decoded by Genome and Transcriptome Analyses of the Mutualistic Root Symbiont Piriformospora indica.</title>
        <authorList>
            <person name="Zuccaro A."/>
            <person name="Lahrmann U."/>
            <person name="Guldener U."/>
            <person name="Langen G."/>
            <person name="Pfiffi S."/>
            <person name="Biedenkopf D."/>
            <person name="Wong P."/>
            <person name="Samans B."/>
            <person name="Grimm C."/>
            <person name="Basiewicz M."/>
            <person name="Murat C."/>
            <person name="Martin F."/>
            <person name="Kogel K.H."/>
        </authorList>
    </citation>
    <scope>NUCLEOTIDE SEQUENCE [LARGE SCALE GENOMIC DNA]</scope>
    <source>
        <strain evidence="4 5">DSM 11827</strain>
    </source>
</reference>
<sequence length="364" mass="39280">MKLVLVSLLLIALAETTFAAKGCTKAQASAVKNMRFRISYTPSTMDTVVVSAWGGGGGPRHKIPSQPLSNPFGGREYGGGDRRTIYGTRAYGSGYPYGADNANSVAGRPFPYGVWPISWGASYLGGGEYFSTTNVNNQQLDLDFIRPGGPVGVVKLAPDTSRWNGINGDEVYEMIGDRESLLFMMADLVDWCHVQPQFIRRFDPSPPSNASSSSQPRPENVIQYYRASSFAISYAGYNNSFALGSPNPTTSQSFADSSPLPSSIANSQFLRCINSTIAIALPIADAKDAKEKGLSTGAIIGIIFGSIAGVIVIYLFVMWVWKWIDECRTGGREEISMEEQDQEPTTQGGGATDTNGDNAAKERR</sequence>
<dbReference type="InParanoid" id="G4TKK1"/>
<keyword evidence="3" id="KW-0732">Signal</keyword>
<dbReference type="STRING" id="1109443.G4TKK1"/>
<dbReference type="Proteomes" id="UP000007148">
    <property type="component" value="Unassembled WGS sequence"/>
</dbReference>
<gene>
    <name evidence="4" type="ORF">PIIN_05779</name>
</gene>
<evidence type="ECO:0000256" key="3">
    <source>
        <dbReference type="SAM" id="SignalP"/>
    </source>
</evidence>
<feature type="region of interest" description="Disordered" evidence="1">
    <location>
        <begin position="334"/>
        <end position="364"/>
    </location>
</feature>
<dbReference type="eggNOG" id="ENOG502RSED">
    <property type="taxonomic scope" value="Eukaryota"/>
</dbReference>
<dbReference type="OMA" id="RWNGING"/>
<evidence type="ECO:0000313" key="5">
    <source>
        <dbReference type="Proteomes" id="UP000007148"/>
    </source>
</evidence>
<comment type="caution">
    <text evidence="4">The sequence shown here is derived from an EMBL/GenBank/DDBJ whole genome shotgun (WGS) entry which is preliminary data.</text>
</comment>
<organism evidence="4 5">
    <name type="scientific">Serendipita indica (strain DSM 11827)</name>
    <name type="common">Root endophyte fungus</name>
    <name type="synonym">Piriformospora indica</name>
    <dbReference type="NCBI Taxonomy" id="1109443"/>
    <lineage>
        <taxon>Eukaryota</taxon>
        <taxon>Fungi</taxon>
        <taxon>Dikarya</taxon>
        <taxon>Basidiomycota</taxon>
        <taxon>Agaricomycotina</taxon>
        <taxon>Agaricomycetes</taxon>
        <taxon>Sebacinales</taxon>
        <taxon>Serendipitaceae</taxon>
        <taxon>Serendipita</taxon>
    </lineage>
</organism>
<keyword evidence="2" id="KW-0472">Membrane</keyword>
<keyword evidence="2" id="KW-0812">Transmembrane</keyword>
<evidence type="ECO:0000256" key="2">
    <source>
        <dbReference type="SAM" id="Phobius"/>
    </source>
</evidence>
<evidence type="ECO:0000313" key="4">
    <source>
        <dbReference type="EMBL" id="CCA71844.1"/>
    </source>
</evidence>
<feature type="transmembrane region" description="Helical" evidence="2">
    <location>
        <begin position="298"/>
        <end position="321"/>
    </location>
</feature>
<name>G4TKK1_SERID</name>
<accession>G4TKK1</accession>
<dbReference type="AlphaFoldDB" id="G4TKK1"/>
<dbReference type="EMBL" id="CAFZ01000137">
    <property type="protein sequence ID" value="CCA71844.1"/>
    <property type="molecule type" value="Genomic_DNA"/>
</dbReference>
<feature type="signal peptide" evidence="3">
    <location>
        <begin position="1"/>
        <end position="19"/>
    </location>
</feature>
<dbReference type="HOGENOM" id="CLU_057147_0_1_1"/>
<protein>
    <submittedName>
        <fullName evidence="4">Uncharacterized protein</fullName>
    </submittedName>
</protein>
<evidence type="ECO:0000256" key="1">
    <source>
        <dbReference type="SAM" id="MobiDB-lite"/>
    </source>
</evidence>
<dbReference type="OrthoDB" id="3365917at2759"/>
<proteinExistence type="predicted"/>